<dbReference type="Gene3D" id="1.10.1330.10">
    <property type="entry name" value="Dockerin domain"/>
    <property type="match status" value="1"/>
</dbReference>
<dbReference type="InterPro" id="IPR006558">
    <property type="entry name" value="LamG-like"/>
</dbReference>
<dbReference type="Gene3D" id="2.80.10.50">
    <property type="match status" value="6"/>
</dbReference>
<evidence type="ECO:0000256" key="1">
    <source>
        <dbReference type="ARBA" id="ARBA00022729"/>
    </source>
</evidence>
<evidence type="ECO:0000259" key="5">
    <source>
        <dbReference type="SMART" id="SM00560"/>
    </source>
</evidence>
<dbReference type="Pfam" id="PF17164">
    <property type="entry name" value="DUF5122"/>
    <property type="match status" value="13"/>
</dbReference>
<dbReference type="Proteomes" id="UP000636888">
    <property type="component" value="Unassembled WGS sequence"/>
</dbReference>
<dbReference type="SUPFAM" id="SSF63446">
    <property type="entry name" value="Type I dockerin domain"/>
    <property type="match status" value="1"/>
</dbReference>
<feature type="signal peptide" evidence="4">
    <location>
        <begin position="1"/>
        <end position="24"/>
    </location>
</feature>
<sequence length="2683" mass="275454">MVQRWCLMALVVLLSLLPAPLFGAAVVDGFKPVIDEMRETPFAAAVQRDGKILVTAYNGFDGYGFLLRLNPDGTRDSTFTKLTTDWPLSGVLPLSDGRIMIYGSFSTVGGTPRSFLARLNADGTLDSTFDPSGLIDPGWGGIFGLAALPDGKFIAGGDFNDSSGPRNVVRLLADGSIDPQFLARTDSWLDTVVLQPDGKILVAGAFTMLDGVPRNYLGRLNADGTIDAAFAPDVDNEVSVLALEDDGSILISGFFTQVQGIPRGPFARLNQSGNVDQTFNVPIQDPYGNGFASIAVQPDGRIVVSGTFTGIGSTAIQKLARITRTGVVETGLAGPTETGTWLSCVILQSDGKIITVGSTRTPQYGLARYYPSGQPDADVSVTLNEVVTSGVYTQFLLPDEQMVIGGYLLKVDGTQRDRIAKLKPDWSLDPVFNPDLNSMMTSTIPLPDGRIVAAGMYWYINGPYPTGIQQHAIAIVDPNTGAMDPTFAPALLYSSAPVSTGVNTMALQRDGKLLVGGTFDQVNGETYINLVRMDLSGNIDHTFHPPTLDAAVYGINLLPDGKIIITGSFTGKIKRLNPDGSPDDDFNSRLPVIRYAPNDDAVPRGDPTPVFQLLMTADGKYIALGVFDDPFGGELGNALRLNADGSLDPTFRVGTDWWLYGGTLQADGKILLYGRFFTIRVNGVSYARSCVLRLNPDGTLDQDFVADAAGVGAQYPVVATINLQPDGKMLIGGNYSTINGAGNTYFTRMANGSSYDRLTVAPDGTEVRWMRSGSDAELWRVAVEESADGTNWSWIGDATRIAGGWSLSGLAFPSRHHHYIRAKGYTQVGDRTMQGTIYQPVRLYTVNRLPQTITFPEIPLKLPNAPDFDPGATASSGLPVTYLSSDPSIATIVNGMVHLMGVPGTAVITAMQDGNDTYEPAPNVSRVVATTKLDQTIHFALPPKNYGDADFNAGAIATSGLAVSYASSDPSVATVNAAGRIHILKAGSTTITASQGGSDVFDAAPPVPVLFTVAPAVLTVNVANATKTYGDANPAFSATYSGFVNGETAALISGAPTLGTVADPSSGVGSYPITAGLGALSAPNYSFAAANGTLTVTRKGLTVSAENASRAYGAANPSFAWHLDPAGLVNGDTTVVVSGVPVLSCAASGSSIAGNYPITIAAGTLSAANYSFNLVGATLTVTKVPLTVRANDASRSYGVANPGFSASYTGFVNGETQAVLSGAPSFTCSAGATSAIGGYPIGIAQGSLAAANYDFNAVPGTLTVSKATLTVRADDATRSYGGANPAFTASYTGFVNGESAAGVVSGTPVLSTAAVAASPPGTYPIDVALGTLTAANYGFTPAAGTLTVGRATLTVSADNKSRGYGGSNPPLTASYAGFVNGDTAAVLTGAPTLSTPATPASPAGSYPIVADASALSAANYSFTPVNGTLTVDKAVLTITADAKSRPYGGTNPTLTASYTGFLNGDTAAALSGAPLLSTGAAAATPPGSYPIAVAAGNLGAANYSFNLVGGSLTVTTAPLTIRADAKSRGAGTANPPLTATITGLVNGDTAAALGGAPALSTTADQNSPAGTYPISVAIGGINNPNYSYTLVDGILTVTTGEQTIDFPPLRAKTYGDGDFVPPATASSGLPVSFTSSDPTVAAVVNGKIRVVAPGTADITASQPGDAVWDAAQSVTRQLLVHPPPWNGLGFDGIDDTLRVADAPRLAFPAGTSFTIETWLHLDGPQPDGTGILAKGDGSAPLNGYQLVISRNRIGAEIGDGTASVGVPQGLLGTSPLDDGRWHQVALVVDRTAHTAQLYFDGRVEATADVTGLAGTIQNGAELKLGVDGTGQHFFKGELDETRIWSEPRSRDQIRAAGSQIVDPLDEPSLAGYFHFDEGGAGLANAAFATAPERTGNLAAGALANFALDGAASNWIVSGAFLPLLETAAISNLTATGLTSGATVYPNYYPPTDRGICWGLAANPDRSGNCLHAGDGVGSFTLDLAGLAPGTVYHVRGFATNVMGTAYGNDVPFTTKRLDQTTDFPPLPTKTYGDPDFPPGGTSTSGLPVTYTSSDPTVATVVGDGIHITGAGTTTITASQGGNGTYNPAGDIPRSFTVNKAPLTVRADDKTRAYRTANPALTATYTGFVLGEGMGAISGACTLQTDAAELSPVASYDIVTGLGSLTARNYTFILQNGRLNVIKSCQEIVFPPLQDRTYGDPPFQIVALACSGLNLTFASSSTNVVRINGNVITIVGAGSATVTASQTGSGDVTPAPDASQTIVVHKGGQQITFSTPGQKVMGDPPFPISATASSGLPITFRSLNPEVATVAGKVVTLTGVGTAVLTATQAGDGNYEPALAVSQPLTVVQEGVPPLVALSTLPFGAITASPVLNVEGLTADASGIERLTINDRDYTDQGALFSGAVPLTSGDNLVSVTARDGAGNRSTDSRTITYDASAPAIELSLPPDNGMTGNATFPIAGKVAPGTTAALVLNDTTLQPLAVDASGSFAASGTLVQGVNTIRVIATRDGQTSQVKRSVALVPGGPEISINDPGCDVRTEQPSVMLKGTASGTAPITLLLEVNGTSYHPAVTGGTFQQAIALDTAGEYRVKATVTDGNGSTGFARRNLIRADLILGDLNGDGLVDVADAALVLRMALGLAPVTDAARARADLAPVLDGVSKPDGNIDVGDVLVLLRKIVGLTGF</sequence>
<proteinExistence type="predicted"/>
<dbReference type="InterPro" id="IPR013320">
    <property type="entry name" value="ConA-like_dom_sf"/>
</dbReference>
<protein>
    <recommendedName>
        <fullName evidence="5">LamG-like jellyroll fold domain-containing protein</fullName>
    </recommendedName>
</protein>
<dbReference type="InterPro" id="IPR013431">
    <property type="entry name" value="Delta_60_rpt"/>
</dbReference>
<organism evidence="6 7">
    <name type="scientific">Geomesophilobacter sediminis</name>
    <dbReference type="NCBI Taxonomy" id="2798584"/>
    <lineage>
        <taxon>Bacteria</taxon>
        <taxon>Pseudomonadati</taxon>
        <taxon>Thermodesulfobacteriota</taxon>
        <taxon>Desulfuromonadia</taxon>
        <taxon>Geobacterales</taxon>
        <taxon>Geobacteraceae</taxon>
        <taxon>Geomesophilobacter</taxon>
    </lineage>
</organism>
<gene>
    <name evidence="6" type="ORF">JFN93_01235</name>
</gene>
<dbReference type="InterPro" id="IPR036439">
    <property type="entry name" value="Dockerin_dom_sf"/>
</dbReference>
<evidence type="ECO:0000256" key="3">
    <source>
        <dbReference type="SAM" id="MobiDB-lite"/>
    </source>
</evidence>
<dbReference type="Gene3D" id="2.60.40.1080">
    <property type="match status" value="4"/>
</dbReference>
<dbReference type="InterPro" id="IPR041286">
    <property type="entry name" value="MBG_2"/>
</dbReference>
<feature type="region of interest" description="Disordered" evidence="3">
    <location>
        <begin position="2017"/>
        <end position="2039"/>
    </location>
</feature>
<dbReference type="RefSeq" id="WP_199382155.1">
    <property type="nucleotide sequence ID" value="NZ_JAEMHM010000001.1"/>
</dbReference>
<evidence type="ECO:0000256" key="4">
    <source>
        <dbReference type="SAM" id="SignalP"/>
    </source>
</evidence>
<keyword evidence="2" id="KW-1015">Disulfide bond</keyword>
<dbReference type="Gene3D" id="3.30.160.710">
    <property type="match status" value="8"/>
</dbReference>
<dbReference type="Gene3D" id="2.60.120.200">
    <property type="match status" value="1"/>
</dbReference>
<dbReference type="NCBIfam" id="TIGR02608">
    <property type="entry name" value="delta_60_rpt"/>
    <property type="match status" value="9"/>
</dbReference>
<dbReference type="EMBL" id="JAEMHM010000001">
    <property type="protein sequence ID" value="MBJ6723318.1"/>
    <property type="molecule type" value="Genomic_DNA"/>
</dbReference>
<feature type="domain" description="LamG-like jellyroll fold" evidence="5">
    <location>
        <begin position="1711"/>
        <end position="1851"/>
    </location>
</feature>
<keyword evidence="7" id="KW-1185">Reference proteome</keyword>
<dbReference type="Pfam" id="PF09136">
    <property type="entry name" value="Glucodextran_B"/>
    <property type="match status" value="1"/>
</dbReference>
<comment type="caution">
    <text evidence="6">The sequence shown here is derived from an EMBL/GenBank/DDBJ whole genome shotgun (WGS) entry which is preliminary data.</text>
</comment>
<dbReference type="Pfam" id="PF18676">
    <property type="entry name" value="MBG_2"/>
    <property type="match status" value="8"/>
</dbReference>
<reference evidence="6" key="1">
    <citation type="submission" date="2020-12" db="EMBL/GenBank/DDBJ databases">
        <title>Geomonas sp. Red875, isolated from river sediment.</title>
        <authorList>
            <person name="Xu Z."/>
            <person name="Zhang Z."/>
            <person name="Masuda Y."/>
            <person name="Itoh H."/>
            <person name="Senoo K."/>
        </authorList>
    </citation>
    <scope>NUCLEOTIDE SEQUENCE</scope>
    <source>
        <strain evidence="6">Red875</strain>
    </source>
</reference>
<feature type="chain" id="PRO_5035238546" description="LamG-like jellyroll fold domain-containing protein" evidence="4">
    <location>
        <begin position="25"/>
        <end position="2683"/>
    </location>
</feature>
<accession>A0A8J7IKW4</accession>
<dbReference type="Pfam" id="PF13385">
    <property type="entry name" value="Laminin_G_3"/>
    <property type="match status" value="1"/>
</dbReference>
<dbReference type="SUPFAM" id="SSF63829">
    <property type="entry name" value="Calcium-dependent phosphotriesterase"/>
    <property type="match status" value="1"/>
</dbReference>
<dbReference type="Gene3D" id="2.60.40.10">
    <property type="entry name" value="Immunoglobulins"/>
    <property type="match status" value="3"/>
</dbReference>
<keyword evidence="1 4" id="KW-0732">Signal</keyword>
<evidence type="ECO:0000256" key="2">
    <source>
        <dbReference type="ARBA" id="ARBA00023157"/>
    </source>
</evidence>
<evidence type="ECO:0000313" key="6">
    <source>
        <dbReference type="EMBL" id="MBJ6723318.1"/>
    </source>
</evidence>
<dbReference type="CDD" id="cd14256">
    <property type="entry name" value="Dockerin_I"/>
    <property type="match status" value="1"/>
</dbReference>
<dbReference type="GO" id="GO:0000272">
    <property type="term" value="P:polysaccharide catabolic process"/>
    <property type="evidence" value="ECO:0007669"/>
    <property type="project" value="InterPro"/>
</dbReference>
<dbReference type="InterPro" id="IPR008964">
    <property type="entry name" value="Invasin/intimin_cell_adhesion"/>
</dbReference>
<dbReference type="SMART" id="SM00560">
    <property type="entry name" value="LamGL"/>
    <property type="match status" value="1"/>
</dbReference>
<dbReference type="InterPro" id="IPR013783">
    <property type="entry name" value="Ig-like_fold"/>
</dbReference>
<dbReference type="SUPFAM" id="SSF101898">
    <property type="entry name" value="NHL repeat"/>
    <property type="match status" value="1"/>
</dbReference>
<dbReference type="SUPFAM" id="SSF49899">
    <property type="entry name" value="Concanavalin A-like lectins/glucanases"/>
    <property type="match status" value="1"/>
</dbReference>
<name>A0A8J7IKW4_9BACT</name>
<evidence type="ECO:0000313" key="7">
    <source>
        <dbReference type="Proteomes" id="UP000636888"/>
    </source>
</evidence>
<dbReference type="SUPFAM" id="SSF49373">
    <property type="entry name" value="Invasin/intimin cell-adhesion fragments"/>
    <property type="match status" value="4"/>
</dbReference>